<accession>A0ACC0EKS9</accession>
<evidence type="ECO:0000313" key="2">
    <source>
        <dbReference type="Proteomes" id="UP001060170"/>
    </source>
</evidence>
<name>A0ACC0EKS9_9BASI</name>
<reference evidence="2" key="2">
    <citation type="journal article" date="2018" name="Mol. Plant Microbe Interact.">
        <title>Genome sequence resources for the wheat stripe rust pathogen (Puccinia striiformis f. sp. tritici) and the barley stripe rust pathogen (Puccinia striiformis f. sp. hordei).</title>
        <authorList>
            <person name="Xia C."/>
            <person name="Wang M."/>
            <person name="Yin C."/>
            <person name="Cornejo O.E."/>
            <person name="Hulbert S.H."/>
            <person name="Chen X."/>
        </authorList>
    </citation>
    <scope>NUCLEOTIDE SEQUENCE [LARGE SCALE GENOMIC DNA]</scope>
    <source>
        <strain evidence="2">93-210</strain>
    </source>
</reference>
<sequence length="704" mass="78671">MVVLPLSKQKLPYPELDPKTPNSSNSEFAPTVMSSEVAPTSTAYLPDSPSTEFQCRREQPRKKIIIPESDSGEDVSHPIGKIRLRLQISPTTKSHSTNPETNNTEHNTMANYCPPSHNESNLDEMHIDDEGQSLEKGNSHSTLTPLLSSCTSKNLCHPLQTTTPKTILPCALEISIPPSHKKYSDSRASSDSSSESSSDNVVRDSSRKSSTDKVALDSPPSINPPKTQHSQLQASPTINTVTKNTSLTITTVTKNTPPPNPNQPNDNQGTRVKPTELRVAAQKGRSERRQAQKVQLVVKLKLNPLELDTYDLYADPILMRDIMIKPNTWRQRQSANEVLEHDQIGGNTQMEFGFYTKDMLVKCVHQLVSSLKHNETINCDEEDYVLFVDSGKWEELQKVTADRTKFNQLLAECPRLSQLSATHPYFNVNNFNMDVLTEPINYRLGGEFRSGSWFSLNQLMSVHGLVMPASDEKGSDNKNHQTQGSQAALNFLVTILKGLGAGPRKSEPQIIVVSKDSILIHIYEMLLGILLIYEGFKCKSDEIPLDSTGLPEFRKKGKGKSNDDDLGEGRFDGQFLINHGEEWRFMKQRCIGILALFLLFGFQGWLGCFKNRKQYTYGDIYSLFTIPFGMSCRNLSILSPPTIPGQHTPWLVDIGSTNINWFHATYVWGAVLKKSRISYFFLQDVFEEMGNPGESLSSTGTTAP</sequence>
<gene>
    <name evidence="1" type="ORF">MJO28_006558</name>
</gene>
<keyword evidence="2" id="KW-1185">Reference proteome</keyword>
<reference evidence="2" key="1">
    <citation type="journal article" date="2018" name="BMC Genomics">
        <title>Genomic insights into host adaptation between the wheat stripe rust pathogen (Puccinia striiformis f. sp. tritici) and the barley stripe rust pathogen (Puccinia striiformis f. sp. hordei).</title>
        <authorList>
            <person name="Xia C."/>
            <person name="Wang M."/>
            <person name="Yin C."/>
            <person name="Cornejo O.E."/>
            <person name="Hulbert S.H."/>
            <person name="Chen X."/>
        </authorList>
    </citation>
    <scope>NUCLEOTIDE SEQUENCE [LARGE SCALE GENOMIC DNA]</scope>
    <source>
        <strain evidence="2">93-210</strain>
    </source>
</reference>
<evidence type="ECO:0000313" key="1">
    <source>
        <dbReference type="EMBL" id="KAI7954011.1"/>
    </source>
</evidence>
<comment type="caution">
    <text evidence="1">The sequence shown here is derived from an EMBL/GenBank/DDBJ whole genome shotgun (WGS) entry which is preliminary data.</text>
</comment>
<dbReference type="Proteomes" id="UP001060170">
    <property type="component" value="Chromosome 6"/>
</dbReference>
<dbReference type="EMBL" id="CM045870">
    <property type="protein sequence ID" value="KAI7954011.1"/>
    <property type="molecule type" value="Genomic_DNA"/>
</dbReference>
<organism evidence="1 2">
    <name type="scientific">Puccinia striiformis f. sp. tritici</name>
    <dbReference type="NCBI Taxonomy" id="168172"/>
    <lineage>
        <taxon>Eukaryota</taxon>
        <taxon>Fungi</taxon>
        <taxon>Dikarya</taxon>
        <taxon>Basidiomycota</taxon>
        <taxon>Pucciniomycotina</taxon>
        <taxon>Pucciniomycetes</taxon>
        <taxon>Pucciniales</taxon>
        <taxon>Pucciniaceae</taxon>
        <taxon>Puccinia</taxon>
    </lineage>
</organism>
<proteinExistence type="predicted"/>
<reference evidence="1 2" key="3">
    <citation type="journal article" date="2022" name="Microbiol. Spectr.">
        <title>Folding features and dynamics of 3D genome architecture in plant fungal pathogens.</title>
        <authorList>
            <person name="Xia C."/>
        </authorList>
    </citation>
    <scope>NUCLEOTIDE SEQUENCE [LARGE SCALE GENOMIC DNA]</scope>
    <source>
        <strain evidence="1 2">93-210</strain>
    </source>
</reference>
<protein>
    <submittedName>
        <fullName evidence="1">Uncharacterized protein</fullName>
    </submittedName>
</protein>